<evidence type="ECO:0000313" key="2">
    <source>
        <dbReference type="Proteomes" id="UP000886723"/>
    </source>
</evidence>
<reference evidence="1" key="2">
    <citation type="journal article" date="2021" name="PeerJ">
        <title>Extensive microbial diversity within the chicken gut microbiome revealed by metagenomics and culture.</title>
        <authorList>
            <person name="Gilroy R."/>
            <person name="Ravi A."/>
            <person name="Getino M."/>
            <person name="Pursley I."/>
            <person name="Horton D.L."/>
            <person name="Alikhan N.F."/>
            <person name="Baker D."/>
            <person name="Gharbi K."/>
            <person name="Hall N."/>
            <person name="Watson M."/>
            <person name="Adriaenssens E.M."/>
            <person name="Foster-Nyarko E."/>
            <person name="Jarju S."/>
            <person name="Secka A."/>
            <person name="Antonio M."/>
            <person name="Oren A."/>
            <person name="Chaudhuri R.R."/>
            <person name="La Ragione R."/>
            <person name="Hildebrand F."/>
            <person name="Pallen M.J."/>
        </authorList>
    </citation>
    <scope>NUCLEOTIDE SEQUENCE</scope>
    <source>
        <strain evidence="1">ChiBcec2-4451</strain>
    </source>
</reference>
<dbReference type="EMBL" id="DVON01000093">
    <property type="protein sequence ID" value="HIV12362.1"/>
    <property type="molecule type" value="Genomic_DNA"/>
</dbReference>
<accession>A0A9D1NT48</accession>
<reference evidence="1" key="1">
    <citation type="submission" date="2020-10" db="EMBL/GenBank/DDBJ databases">
        <authorList>
            <person name="Gilroy R."/>
        </authorList>
    </citation>
    <scope>NUCLEOTIDE SEQUENCE</scope>
    <source>
        <strain evidence="1">ChiBcec2-4451</strain>
    </source>
</reference>
<evidence type="ECO:0000313" key="1">
    <source>
        <dbReference type="EMBL" id="HIV12362.1"/>
    </source>
</evidence>
<dbReference type="AlphaFoldDB" id="A0A9D1NT48"/>
<organism evidence="1 2">
    <name type="scientific">Candidatus Pullilachnospira stercoravium</name>
    <dbReference type="NCBI Taxonomy" id="2840913"/>
    <lineage>
        <taxon>Bacteria</taxon>
        <taxon>Bacillati</taxon>
        <taxon>Bacillota</taxon>
        <taxon>Clostridia</taxon>
        <taxon>Lachnospirales</taxon>
        <taxon>Lachnospiraceae</taxon>
        <taxon>Lachnospiraceae incertae sedis</taxon>
        <taxon>Candidatus Pullilachnospira</taxon>
    </lineage>
</organism>
<name>A0A9D1NT48_9FIRM</name>
<sequence>MAKEAKVWEIIREAGYEPLENRCIVVSYAPENLSDAIVKFLGVSTEFFVLQICRGELVLVPFGKLDWGLKKEVTLAIPFSKIRDVEMKKAGLNDYLTIRTEEDVITLSIQQKELSFLRSSGILGGSWHGENMDETIKMLQELPKGQK</sequence>
<comment type="caution">
    <text evidence="1">The sequence shown here is derived from an EMBL/GenBank/DDBJ whole genome shotgun (WGS) entry which is preliminary data.</text>
</comment>
<gene>
    <name evidence="1" type="ORF">IAA63_04375</name>
</gene>
<dbReference type="Proteomes" id="UP000886723">
    <property type="component" value="Unassembled WGS sequence"/>
</dbReference>
<proteinExistence type="predicted"/>
<protein>
    <submittedName>
        <fullName evidence="1">Uncharacterized protein</fullName>
    </submittedName>
</protein>